<proteinExistence type="predicted"/>
<protein>
    <submittedName>
        <fullName evidence="2">DUF1540 domain-containing protein</fullName>
    </submittedName>
</protein>
<evidence type="ECO:0000313" key="3">
    <source>
        <dbReference type="Proteomes" id="UP000754750"/>
    </source>
</evidence>
<name>A0A928KX74_9FIRM</name>
<gene>
    <name evidence="2" type="ORF">E7512_05630</name>
</gene>
<reference evidence="2" key="1">
    <citation type="submission" date="2019-04" db="EMBL/GenBank/DDBJ databases">
        <title>Evolution of Biomass-Degrading Anaerobic Consortia Revealed by Metagenomics.</title>
        <authorList>
            <person name="Peng X."/>
        </authorList>
    </citation>
    <scope>NUCLEOTIDE SEQUENCE</scope>
    <source>
        <strain evidence="2">SIG551</strain>
    </source>
</reference>
<feature type="domain" description="DUF1540" evidence="1">
    <location>
        <begin position="72"/>
        <end position="110"/>
    </location>
</feature>
<dbReference type="InterPro" id="IPR011437">
    <property type="entry name" value="DUF1540"/>
</dbReference>
<dbReference type="AlphaFoldDB" id="A0A928KX74"/>
<sequence>MKMRCCVMTKLECHVNSCANNSANFCCLPNIQVSGAMAFNSEQTCCSSYVSQQAGAFSNAAVGSIPNESMPVDCTAINCSYNAGGSCAASSICISGSGASEKGETSCLTFHQS</sequence>
<evidence type="ECO:0000259" key="1">
    <source>
        <dbReference type="Pfam" id="PF07561"/>
    </source>
</evidence>
<dbReference type="Proteomes" id="UP000754750">
    <property type="component" value="Unassembled WGS sequence"/>
</dbReference>
<organism evidence="2 3">
    <name type="scientific">Faecalispora sporosphaeroides</name>
    <dbReference type="NCBI Taxonomy" id="1549"/>
    <lineage>
        <taxon>Bacteria</taxon>
        <taxon>Bacillati</taxon>
        <taxon>Bacillota</taxon>
        <taxon>Clostridia</taxon>
        <taxon>Eubacteriales</taxon>
        <taxon>Oscillospiraceae</taxon>
        <taxon>Faecalispora</taxon>
    </lineage>
</organism>
<comment type="caution">
    <text evidence="2">The sequence shown here is derived from an EMBL/GenBank/DDBJ whole genome shotgun (WGS) entry which is preliminary data.</text>
</comment>
<dbReference type="Pfam" id="PF07561">
    <property type="entry name" value="DUF1540"/>
    <property type="match status" value="2"/>
</dbReference>
<feature type="domain" description="DUF1540" evidence="1">
    <location>
        <begin position="12"/>
        <end position="49"/>
    </location>
</feature>
<evidence type="ECO:0000313" key="2">
    <source>
        <dbReference type="EMBL" id="MBE6833052.1"/>
    </source>
</evidence>
<accession>A0A928KX74</accession>
<dbReference type="EMBL" id="SVNY01000002">
    <property type="protein sequence ID" value="MBE6833052.1"/>
    <property type="molecule type" value="Genomic_DNA"/>
</dbReference>